<dbReference type="OrthoDB" id="10251744at2759"/>
<sequence>MEENFLSLDDILLSHERLPVRTECRFPRLGYLERATDAPDIPEVRVSQRDLCSSRDNRIHPEISVYSSRETCIHPERHVFIQRDLYSNRETCIHPEIPVFIQI</sequence>
<dbReference type="Pfam" id="PF22466">
    <property type="entry name" value="PSF3_N"/>
    <property type="match status" value="1"/>
</dbReference>
<dbReference type="Gene3D" id="1.20.58.2050">
    <property type="match status" value="1"/>
</dbReference>
<dbReference type="InterPro" id="IPR055221">
    <property type="entry name" value="PSF3_N"/>
</dbReference>
<proteinExistence type="predicted"/>
<feature type="domain" description="DNA replication complex GINS protein PSF3 N-terminal" evidence="1">
    <location>
        <begin position="7"/>
        <end position="37"/>
    </location>
</feature>
<dbReference type="AlphaFoldDB" id="A0A4Z2DYW6"/>
<protein>
    <submittedName>
        <fullName evidence="2">DNA replication complex GINS protein PSF3</fullName>
    </submittedName>
</protein>
<evidence type="ECO:0000313" key="2">
    <source>
        <dbReference type="EMBL" id="TNN21617.1"/>
    </source>
</evidence>
<reference evidence="2 3" key="1">
    <citation type="submission" date="2019-03" db="EMBL/GenBank/DDBJ databases">
        <title>First draft genome of Liparis tanakae, snailfish: a comprehensive survey of snailfish specific genes.</title>
        <authorList>
            <person name="Kim W."/>
            <person name="Song I."/>
            <person name="Jeong J.-H."/>
            <person name="Kim D."/>
            <person name="Kim S."/>
            <person name="Ryu S."/>
            <person name="Song J.Y."/>
            <person name="Lee S.K."/>
        </authorList>
    </citation>
    <scope>NUCLEOTIDE SEQUENCE [LARGE SCALE GENOMIC DNA]</scope>
    <source>
        <tissue evidence="2">Muscle</tissue>
    </source>
</reference>
<accession>A0A4Z2DYW6</accession>
<organism evidence="2 3">
    <name type="scientific">Liparis tanakae</name>
    <name type="common">Tanaka's snailfish</name>
    <dbReference type="NCBI Taxonomy" id="230148"/>
    <lineage>
        <taxon>Eukaryota</taxon>
        <taxon>Metazoa</taxon>
        <taxon>Chordata</taxon>
        <taxon>Craniata</taxon>
        <taxon>Vertebrata</taxon>
        <taxon>Euteleostomi</taxon>
        <taxon>Actinopterygii</taxon>
        <taxon>Neopterygii</taxon>
        <taxon>Teleostei</taxon>
        <taxon>Neoteleostei</taxon>
        <taxon>Acanthomorphata</taxon>
        <taxon>Eupercaria</taxon>
        <taxon>Perciformes</taxon>
        <taxon>Cottioidei</taxon>
        <taxon>Cottales</taxon>
        <taxon>Liparidae</taxon>
        <taxon>Liparis</taxon>
    </lineage>
</organism>
<dbReference type="InterPro" id="IPR038437">
    <property type="entry name" value="GINS_Psf3_sf"/>
</dbReference>
<dbReference type="Proteomes" id="UP000314294">
    <property type="component" value="Unassembled WGS sequence"/>
</dbReference>
<name>A0A4Z2DYW6_9TELE</name>
<dbReference type="SUPFAM" id="SSF160059">
    <property type="entry name" value="PriA/YqbF domain"/>
    <property type="match status" value="1"/>
</dbReference>
<evidence type="ECO:0000259" key="1">
    <source>
        <dbReference type="Pfam" id="PF22466"/>
    </source>
</evidence>
<dbReference type="EMBL" id="SRLO01026852">
    <property type="protein sequence ID" value="TNN21617.1"/>
    <property type="molecule type" value="Genomic_DNA"/>
</dbReference>
<gene>
    <name evidence="2" type="primary">GINS3_0</name>
    <name evidence="2" type="ORF">EYF80_068271</name>
</gene>
<comment type="caution">
    <text evidence="2">The sequence shown here is derived from an EMBL/GenBank/DDBJ whole genome shotgun (WGS) entry which is preliminary data.</text>
</comment>
<evidence type="ECO:0000313" key="3">
    <source>
        <dbReference type="Proteomes" id="UP000314294"/>
    </source>
</evidence>
<keyword evidence="3" id="KW-1185">Reference proteome</keyword>